<sequence length="178" mass="21334">MKYLIYELFSGVGFCNQLFSLETSIYLANISDRKLILLIKNPLCHCGIARWEFGYLMNFFTNDFLNYLPNGFEVYYKHTNIPENIKSIMNDDKLCKTFVYSNRFSQLVFVDKQLDNDENKNDIKEFCNFRTKENLGFEENNNYEYFYINQTNASRCFYNFYTTPNNYKLMLDICKSLK</sequence>
<reference evidence="1" key="1">
    <citation type="submission" date="2024-03" db="EMBL/GenBank/DDBJ databases">
        <title>Eukaryotic viruses encode the ribosomal protein eL40.</title>
        <authorList>
            <person name="Thomy J."/>
            <person name="Schvarcz C.R."/>
            <person name="McBeain K.A."/>
            <person name="Edwards K.F."/>
            <person name="Steward G.F."/>
        </authorList>
    </citation>
    <scope>NUCLEOTIDE SEQUENCE</scope>
    <source>
        <strain evidence="1">FloV-SA2</strain>
    </source>
</reference>
<evidence type="ECO:0000313" key="1">
    <source>
        <dbReference type="EMBL" id="XDO02140.1"/>
    </source>
</evidence>
<dbReference type="EMBL" id="PP542043">
    <property type="protein sequence ID" value="XDO02140.1"/>
    <property type="molecule type" value="Genomic_DNA"/>
</dbReference>
<gene>
    <name evidence="1" type="ORF">FloV-SA2_00322</name>
</gene>
<proteinExistence type="predicted"/>
<protein>
    <submittedName>
        <fullName evidence="1">Fucosylgalactoside 3-Alpha-Galactosyltransferase</fullName>
    </submittedName>
</protein>
<accession>A0AB39JCM9</accession>
<name>A0AB39JCM9_9VIRU</name>
<organism evidence="1">
    <name type="scientific">Florenciella sp. virus SA2</name>
    <dbReference type="NCBI Taxonomy" id="3240092"/>
    <lineage>
        <taxon>Viruses</taxon>
    </lineage>
</organism>